<reference evidence="2" key="1">
    <citation type="submission" date="2023-08" db="EMBL/GenBank/DDBJ databases">
        <title>Draft sequence of the Babesia gibsoni genome.</title>
        <authorList>
            <person name="Yamagishi J.Y."/>
            <person name="Xuan X.X."/>
        </authorList>
    </citation>
    <scope>NUCLEOTIDE SEQUENCE</scope>
    <source>
        <strain evidence="2">Azabu</strain>
    </source>
</reference>
<sequence length="178" mass="20757">MAKDPGEGKLVGQSSQSRKAPIVDNFALLFYSGDHRESRPDADSTKEGNDSAEECQYREDLRKYLHRIDELRRQITDKYHAKQLIQVKLDAQLYEIRNQSRFNAVNAQTKQAAKLNYQRMHLLCEKIYSLSMSLQKMYLELAEIVDKRSEHTMEIHRRCRLCASALYDLKKQQKSSDG</sequence>
<comment type="caution">
    <text evidence="2">The sequence shown here is derived from an EMBL/GenBank/DDBJ whole genome shotgun (WGS) entry which is preliminary data.</text>
</comment>
<protein>
    <submittedName>
        <fullName evidence="2">Uncharacterized protein</fullName>
    </submittedName>
</protein>
<organism evidence="2 3">
    <name type="scientific">Babesia gibsoni</name>
    <dbReference type="NCBI Taxonomy" id="33632"/>
    <lineage>
        <taxon>Eukaryota</taxon>
        <taxon>Sar</taxon>
        <taxon>Alveolata</taxon>
        <taxon>Apicomplexa</taxon>
        <taxon>Aconoidasida</taxon>
        <taxon>Piroplasmida</taxon>
        <taxon>Babesiidae</taxon>
        <taxon>Babesia</taxon>
    </lineage>
</organism>
<dbReference type="EMBL" id="JAVEPI010000003">
    <property type="protein sequence ID" value="KAK1442972.1"/>
    <property type="molecule type" value="Genomic_DNA"/>
</dbReference>
<gene>
    <name evidence="2" type="ORF">BgAZ_304900</name>
</gene>
<evidence type="ECO:0000256" key="1">
    <source>
        <dbReference type="SAM" id="MobiDB-lite"/>
    </source>
</evidence>
<evidence type="ECO:0000313" key="2">
    <source>
        <dbReference type="EMBL" id="KAK1442972.1"/>
    </source>
</evidence>
<evidence type="ECO:0000313" key="3">
    <source>
        <dbReference type="Proteomes" id="UP001230268"/>
    </source>
</evidence>
<feature type="region of interest" description="Disordered" evidence="1">
    <location>
        <begin position="34"/>
        <end position="53"/>
    </location>
</feature>
<accession>A0AAD8LJZ9</accession>
<proteinExistence type="predicted"/>
<name>A0AAD8LJZ9_BABGI</name>
<keyword evidence="3" id="KW-1185">Reference proteome</keyword>
<dbReference type="AlphaFoldDB" id="A0AAD8LJZ9"/>
<dbReference type="Proteomes" id="UP001230268">
    <property type="component" value="Unassembled WGS sequence"/>
</dbReference>